<evidence type="ECO:0008006" key="4">
    <source>
        <dbReference type="Google" id="ProtNLM"/>
    </source>
</evidence>
<sequence length="313" mass="34706">MATPTVSTFVGSVILQPIVVAMTSVVLSSLLSYEIAGQLDWRPITICVTCDIIAVGVDHLKDQEVVIGAWDAAVMKRFIPLFHLARIFLALNASLLVIALCRSPPETTVVTAVFTAPAFLWATPLDLQRIGAVLKRFIRAKYDQEEVEYNSPMSNKPFIIKRVPGMKAIFDGIIRGCGTFFVVYSALQLSWQSANNAPPWTIIETIIWSTVNRTCHCIMTDVRDYHEDKKAGVPTIPVLLESPFKTRIVLTVIQAAIMIAFLHNPFIVGSSCFAIALVWILGKDSPKVYFRLSLHSQSIFIAMYAAMFALDLL</sequence>
<feature type="transmembrane region" description="Helical" evidence="1">
    <location>
        <begin position="14"/>
        <end position="33"/>
    </location>
</feature>
<feature type="transmembrane region" description="Helical" evidence="1">
    <location>
        <begin position="84"/>
        <end position="101"/>
    </location>
</feature>
<evidence type="ECO:0000256" key="1">
    <source>
        <dbReference type="SAM" id="Phobius"/>
    </source>
</evidence>
<evidence type="ECO:0000313" key="2">
    <source>
        <dbReference type="EMBL" id="KAG1813870.1"/>
    </source>
</evidence>
<dbReference type="GeneID" id="64634398"/>
<keyword evidence="1" id="KW-0472">Membrane</keyword>
<feature type="transmembrane region" description="Helical" evidence="1">
    <location>
        <begin position="248"/>
        <end position="281"/>
    </location>
</feature>
<name>A0A9P7E7Z3_9AGAM</name>
<feature type="transmembrane region" description="Helical" evidence="1">
    <location>
        <begin position="107"/>
        <end position="127"/>
    </location>
</feature>
<proteinExistence type="predicted"/>
<keyword evidence="1" id="KW-0812">Transmembrane</keyword>
<dbReference type="RefSeq" id="XP_041191506.1">
    <property type="nucleotide sequence ID" value="XM_041340382.1"/>
</dbReference>
<dbReference type="AlphaFoldDB" id="A0A9P7E7Z3"/>
<keyword evidence="3" id="KW-1185">Reference proteome</keyword>
<accession>A0A9P7E7Z3</accession>
<comment type="caution">
    <text evidence="2">The sequence shown here is derived from an EMBL/GenBank/DDBJ whole genome shotgun (WGS) entry which is preliminary data.</text>
</comment>
<gene>
    <name evidence="2" type="ORF">BJ212DRAFT_1482224</name>
</gene>
<dbReference type="EMBL" id="JABBWG010000022">
    <property type="protein sequence ID" value="KAG1813870.1"/>
    <property type="molecule type" value="Genomic_DNA"/>
</dbReference>
<feature type="transmembrane region" description="Helical" evidence="1">
    <location>
        <begin position="288"/>
        <end position="310"/>
    </location>
</feature>
<reference evidence="2" key="1">
    <citation type="journal article" date="2020" name="New Phytol.">
        <title>Comparative genomics reveals dynamic genome evolution in host specialist ectomycorrhizal fungi.</title>
        <authorList>
            <person name="Lofgren L.A."/>
            <person name="Nguyen N.H."/>
            <person name="Vilgalys R."/>
            <person name="Ruytinx J."/>
            <person name="Liao H.L."/>
            <person name="Branco S."/>
            <person name="Kuo A."/>
            <person name="LaButti K."/>
            <person name="Lipzen A."/>
            <person name="Andreopoulos W."/>
            <person name="Pangilinan J."/>
            <person name="Riley R."/>
            <person name="Hundley H."/>
            <person name="Na H."/>
            <person name="Barry K."/>
            <person name="Grigoriev I.V."/>
            <person name="Stajich J.E."/>
            <person name="Kennedy P.G."/>
        </authorList>
    </citation>
    <scope>NUCLEOTIDE SEQUENCE</scope>
    <source>
        <strain evidence="2">MN1</strain>
    </source>
</reference>
<organism evidence="2 3">
    <name type="scientific">Suillus subaureus</name>
    <dbReference type="NCBI Taxonomy" id="48587"/>
    <lineage>
        <taxon>Eukaryota</taxon>
        <taxon>Fungi</taxon>
        <taxon>Dikarya</taxon>
        <taxon>Basidiomycota</taxon>
        <taxon>Agaricomycotina</taxon>
        <taxon>Agaricomycetes</taxon>
        <taxon>Agaricomycetidae</taxon>
        <taxon>Boletales</taxon>
        <taxon>Suillineae</taxon>
        <taxon>Suillaceae</taxon>
        <taxon>Suillus</taxon>
    </lineage>
</organism>
<dbReference type="OrthoDB" id="2637020at2759"/>
<keyword evidence="1" id="KW-1133">Transmembrane helix</keyword>
<evidence type="ECO:0000313" key="3">
    <source>
        <dbReference type="Proteomes" id="UP000807769"/>
    </source>
</evidence>
<protein>
    <recommendedName>
        <fullName evidence="4">UbiA prenyltransferase</fullName>
    </recommendedName>
</protein>
<dbReference type="Proteomes" id="UP000807769">
    <property type="component" value="Unassembled WGS sequence"/>
</dbReference>
<feature type="transmembrane region" description="Helical" evidence="1">
    <location>
        <begin position="168"/>
        <end position="187"/>
    </location>
</feature>